<protein>
    <recommendedName>
        <fullName evidence="6">Aminotransferase</fullName>
        <ecNumber evidence="6">2.6.1.-</ecNumber>
    </recommendedName>
</protein>
<dbReference type="InterPro" id="IPR015421">
    <property type="entry name" value="PyrdxlP-dep_Trfase_major"/>
</dbReference>
<dbReference type="InterPro" id="IPR004838">
    <property type="entry name" value="NHTrfase_class1_PyrdxlP-BS"/>
</dbReference>
<dbReference type="EMBL" id="WIPA01000014">
    <property type="protein sequence ID" value="MQR27349.1"/>
    <property type="molecule type" value="Genomic_DNA"/>
</dbReference>
<dbReference type="Gene3D" id="3.40.640.10">
    <property type="entry name" value="Type I PLP-dependent aspartate aminotransferase-like (Major domain)"/>
    <property type="match status" value="1"/>
</dbReference>
<accession>A0A843Z3R1</accession>
<dbReference type="Pfam" id="PF00155">
    <property type="entry name" value="Aminotran_1_2"/>
    <property type="match status" value="1"/>
</dbReference>
<keyword evidence="3 6" id="KW-0032">Aminotransferase</keyword>
<gene>
    <name evidence="8" type="ORF">GFV13_08755</name>
</gene>
<proteinExistence type="inferred from homology"/>
<evidence type="ECO:0000256" key="3">
    <source>
        <dbReference type="ARBA" id="ARBA00022576"/>
    </source>
</evidence>
<dbReference type="GO" id="GO:0006520">
    <property type="term" value="P:amino acid metabolic process"/>
    <property type="evidence" value="ECO:0007669"/>
    <property type="project" value="InterPro"/>
</dbReference>
<evidence type="ECO:0000259" key="7">
    <source>
        <dbReference type="Pfam" id="PF00155"/>
    </source>
</evidence>
<evidence type="ECO:0000256" key="1">
    <source>
        <dbReference type="ARBA" id="ARBA00001933"/>
    </source>
</evidence>
<dbReference type="InterPro" id="IPR050596">
    <property type="entry name" value="AspAT/PAT-like"/>
</dbReference>
<dbReference type="CDD" id="cd00609">
    <property type="entry name" value="AAT_like"/>
    <property type="match status" value="1"/>
</dbReference>
<evidence type="ECO:0000313" key="9">
    <source>
        <dbReference type="Proteomes" id="UP000469952"/>
    </source>
</evidence>
<keyword evidence="5" id="KW-0663">Pyridoxal phosphate</keyword>
<dbReference type="PANTHER" id="PTHR46383">
    <property type="entry name" value="ASPARTATE AMINOTRANSFERASE"/>
    <property type="match status" value="1"/>
</dbReference>
<dbReference type="PROSITE" id="PS00105">
    <property type="entry name" value="AA_TRANSFER_CLASS_1"/>
    <property type="match status" value="1"/>
</dbReference>
<evidence type="ECO:0000256" key="5">
    <source>
        <dbReference type="ARBA" id="ARBA00022898"/>
    </source>
</evidence>
<evidence type="ECO:0000256" key="6">
    <source>
        <dbReference type="RuleBase" id="RU000481"/>
    </source>
</evidence>
<comment type="caution">
    <text evidence="8">The sequence shown here is derived from an EMBL/GenBank/DDBJ whole genome shotgun (WGS) entry which is preliminary data.</text>
</comment>
<evidence type="ECO:0000256" key="2">
    <source>
        <dbReference type="ARBA" id="ARBA00007441"/>
    </source>
</evidence>
<dbReference type="GO" id="GO:0008483">
    <property type="term" value="F:transaminase activity"/>
    <property type="evidence" value="ECO:0007669"/>
    <property type="project" value="UniProtKB-KW"/>
</dbReference>
<dbReference type="InterPro" id="IPR015422">
    <property type="entry name" value="PyrdxlP-dep_Trfase_small"/>
</dbReference>
<dbReference type="AlphaFoldDB" id="A0A843Z3R1"/>
<dbReference type="FunFam" id="3.40.640.10:FF:000033">
    <property type="entry name" value="Aspartate aminotransferase"/>
    <property type="match status" value="1"/>
</dbReference>
<dbReference type="EC" id="2.6.1.-" evidence="6"/>
<organism evidence="8 9">
    <name type="scientific">Leuconostoc mesenteroides</name>
    <dbReference type="NCBI Taxonomy" id="1245"/>
    <lineage>
        <taxon>Bacteria</taxon>
        <taxon>Bacillati</taxon>
        <taxon>Bacillota</taxon>
        <taxon>Bacilli</taxon>
        <taxon>Lactobacillales</taxon>
        <taxon>Lactobacillaceae</taxon>
        <taxon>Leuconostoc</taxon>
    </lineage>
</organism>
<dbReference type="Proteomes" id="UP000469952">
    <property type="component" value="Unassembled WGS sequence"/>
</dbReference>
<reference evidence="8 9" key="1">
    <citation type="submission" date="2019-10" db="EMBL/GenBank/DDBJ databases">
        <title>WGS of Leuconostoc mesenteroides.</title>
        <authorList>
            <person name="Melo Bolivar J."/>
            <person name="Marino-Ramirez L."/>
            <person name="Villamil Diaz L.M."/>
        </authorList>
    </citation>
    <scope>NUCLEOTIDE SEQUENCE [LARGE SCALE GENOMIC DNA]</scope>
    <source>
        <strain evidence="8 9">M11</strain>
    </source>
</reference>
<sequence length="399" mass="44233">MKGTPLMTKNINKNVHNTGLSGIRLVSNFIKKPVNEVIQLTVGEIDLPTPFATKQAGIKAIEQDHTKYTDNMGILALRRIITEYAQEIYSEPYNPVTEVLVTVGASEGIDLAIRALVNPGDEVILVSPGYTAYTQAVTLAGGVPVVVDTRSSNFRLLPNQLEEVISEKSKLVILNYPNNPSGVVLSSQELVELANVIKRHDLYVLTDDVYNRLVYDQDFAPSIASVPDMKERTLVLNGLSKSHSMTGWRIGYLLGPECLIHELYKIHQTDVGCASSISQEAAMTALTVDRDNPSEIVPIFRERRDYVLKRLDEIGISYIKPEGTFYVFANIEKFGMTSLDFVKFLIQTVDLAVVHGSAFTEFGEGFIRISYAMDLSILKEALDRFQAAVAKLNNQKSLS</sequence>
<feature type="domain" description="Aminotransferase class I/classII large" evidence="7">
    <location>
        <begin position="36"/>
        <end position="385"/>
    </location>
</feature>
<keyword evidence="4 6" id="KW-0808">Transferase</keyword>
<dbReference type="InterPro" id="IPR004839">
    <property type="entry name" value="Aminotransferase_I/II_large"/>
</dbReference>
<dbReference type="InterPro" id="IPR015424">
    <property type="entry name" value="PyrdxlP-dep_Trfase"/>
</dbReference>
<comment type="similarity">
    <text evidence="2 6">Belongs to the class-I pyridoxal-phosphate-dependent aminotransferase family.</text>
</comment>
<dbReference type="PANTHER" id="PTHR46383:SF4">
    <property type="entry name" value="AMINOTRANSFERASE"/>
    <property type="match status" value="1"/>
</dbReference>
<evidence type="ECO:0000256" key="4">
    <source>
        <dbReference type="ARBA" id="ARBA00022679"/>
    </source>
</evidence>
<dbReference type="Gene3D" id="3.90.1150.10">
    <property type="entry name" value="Aspartate Aminotransferase, domain 1"/>
    <property type="match status" value="1"/>
</dbReference>
<evidence type="ECO:0000313" key="8">
    <source>
        <dbReference type="EMBL" id="MQR27349.1"/>
    </source>
</evidence>
<dbReference type="GO" id="GO:0030170">
    <property type="term" value="F:pyridoxal phosphate binding"/>
    <property type="evidence" value="ECO:0007669"/>
    <property type="project" value="InterPro"/>
</dbReference>
<name>A0A843Z3R1_LEUME</name>
<dbReference type="SUPFAM" id="SSF53383">
    <property type="entry name" value="PLP-dependent transferases"/>
    <property type="match status" value="1"/>
</dbReference>
<comment type="cofactor">
    <cofactor evidence="1 6">
        <name>pyridoxal 5'-phosphate</name>
        <dbReference type="ChEBI" id="CHEBI:597326"/>
    </cofactor>
</comment>